<dbReference type="Proteomes" id="UP000051672">
    <property type="component" value="Unassembled WGS sequence"/>
</dbReference>
<feature type="chain" id="PRO_5006415064" evidence="1">
    <location>
        <begin position="51"/>
        <end position="1252"/>
    </location>
</feature>
<protein>
    <submittedName>
        <fullName evidence="2">Uncharacterized protein</fullName>
    </submittedName>
</protein>
<dbReference type="EMBL" id="AYZQ01000003">
    <property type="protein sequence ID" value="KRM71741.1"/>
    <property type="molecule type" value="Genomic_DNA"/>
</dbReference>
<dbReference type="AlphaFoldDB" id="A0A0R2AWT6"/>
<reference evidence="2 3" key="1">
    <citation type="journal article" date="2015" name="Genome Announc.">
        <title>Expanding the biotechnology potential of lactobacilli through comparative genomics of 213 strains and associated genera.</title>
        <authorList>
            <person name="Sun Z."/>
            <person name="Harris H.M."/>
            <person name="McCann A."/>
            <person name="Guo C."/>
            <person name="Argimon S."/>
            <person name="Zhang W."/>
            <person name="Yang X."/>
            <person name="Jeffery I.B."/>
            <person name="Cooney J.C."/>
            <person name="Kagawa T.F."/>
            <person name="Liu W."/>
            <person name="Song Y."/>
            <person name="Salvetti E."/>
            <person name="Wrobel A."/>
            <person name="Rasinkangas P."/>
            <person name="Parkhill J."/>
            <person name="Rea M.C."/>
            <person name="O'Sullivan O."/>
            <person name="Ritari J."/>
            <person name="Douillard F.P."/>
            <person name="Paul Ross R."/>
            <person name="Yang R."/>
            <person name="Briner A.E."/>
            <person name="Felis G.E."/>
            <person name="de Vos W.M."/>
            <person name="Barrangou R."/>
            <person name="Klaenhammer T.R."/>
            <person name="Caufield P.W."/>
            <person name="Cui Y."/>
            <person name="Zhang H."/>
            <person name="O'Toole P.W."/>
        </authorList>
    </citation>
    <scope>NUCLEOTIDE SEQUENCE [LARGE SCALE GENOMIC DNA]</scope>
    <source>
        <strain evidence="2 3">DSM 23927</strain>
    </source>
</reference>
<feature type="signal peptide" evidence="1">
    <location>
        <begin position="1"/>
        <end position="50"/>
    </location>
</feature>
<accession>A0A0R2AWT6</accession>
<dbReference type="RefSeq" id="WP_057894685.1">
    <property type="nucleotide sequence ID" value="NZ_AYZQ01000003.1"/>
</dbReference>
<keyword evidence="1" id="KW-0732">Signal</keyword>
<dbReference type="STRING" id="1423727.FC34_GL001400"/>
<dbReference type="PATRIC" id="fig|1423727.3.peg.1419"/>
<evidence type="ECO:0000313" key="2">
    <source>
        <dbReference type="EMBL" id="KRM71741.1"/>
    </source>
</evidence>
<comment type="caution">
    <text evidence="2">The sequence shown here is derived from an EMBL/GenBank/DDBJ whole genome shotgun (WGS) entry which is preliminary data.</text>
</comment>
<sequence>MNRLKRKTAEGSAVFRKKLFKTKKGWMMAGVASLALAGTMALGAPQSAHAAVIDVSIGQTTHADNNTTIDRNTAQVESNAVANQAAAGMTDGKSNLNADGVVSADNVTVTNNQRNITVVGKKDDGLQVNVGGSAQQQVVTQIPTDLKDHVALVGYDNQQTVTDSKNGNLDMNPNYQQPKADAQGNYQSAGQTGQAKVTVTINAAKNQAAITGISDAVQKNNVKVINAVKSLQEALNGAVGTLANPAGSALNSIKSVLKNFGVNLGDLEALPSIHADFNLGDVNKPGTVTGELAAAMKDLTPEALTQLTKLVNVRLVNDNKGGQYVVSDDFSTSVGDAVHQHVNDAINRTANALDKVYFTYTPLSVPELKWAGNVGNTLGLAYNVSIYSAINAVAKGLQNFINADNDQVSLYVDISGITKQNKAILGQIPLVGGFVADQLNNFLQNLVNTAFNPLKVAGYAADNLLNGARNAMLRTASNSNALSNLIGSFQRGTTTVEIPMVVTNPDLSRFSGGTKVAERFGLVYTKDHNFVEAAANSKPFDTTSLVYEVVNKTRDNGSHTADYQAKGQTNPNGLQAEIELSQKLLLAGGIKDDVATQLRAAYAKAQTVYADSNATQAAVDQAERSLEVLNLAILPTNTAKTPQVIAVDPAVADKQQPQKANDHKLSNGIVVVDDGFQALKPSESSTSSFAPNNDYTTQQLKNFKDAFATQISGMLTHFTGNGDAKYITDVKGALKQVGFSGQMIDQFVGHMNDKAFWDTLMASPLKATADLANSLGATVNSKLLTGLYKVVNPVIVSVIGTPLYSQPADSSWDDLMLDDGTMPMNMDVDAMMRKQMTNLHWEKSTDLSESRRVVFDLSKLNLGLDGKVTLPDNFAGNTLGDFADPNFVASHPDQVLADLLSWMTGQPIKGLPVDENTGYLVGFLYNQNISSASGVTFPTLNALIGGFVAGLSGNTVERTLGMLDDRLASNGGNRLVAAMATLGDTIRQLIRFDFPDVANWLHDGVFQFIQSAKANSTAGGPSVANTDAPTAAEYNKKFMNNKEMAEMQMYLLSALSVNNFANFLIKTSTSLVGSVVGIATSAINGFIHPGEQTPGGQGALLTAAGKLGGNVSAIFDTIGSLVDGALRTILGEAEHPILSDEPDRLVFGTLASVVTGVNSVLHGALGLLDSAGAGAQQMLTEAFNRINGITQNQTVMAQVTNAVQQNDVPLFHRLLGVGSSVIDATTDLVWNAIASVLNISQLIHPHGFSNLV</sequence>
<dbReference type="OrthoDB" id="9804920at2"/>
<evidence type="ECO:0000256" key="1">
    <source>
        <dbReference type="SAM" id="SignalP"/>
    </source>
</evidence>
<gene>
    <name evidence="2" type="ORF">FC34_GL001400</name>
</gene>
<organism evidence="2 3">
    <name type="scientific">Lacticaseibacillus brantae DSM 23927</name>
    <dbReference type="NCBI Taxonomy" id="1423727"/>
    <lineage>
        <taxon>Bacteria</taxon>
        <taxon>Bacillati</taxon>
        <taxon>Bacillota</taxon>
        <taxon>Bacilli</taxon>
        <taxon>Lactobacillales</taxon>
        <taxon>Lactobacillaceae</taxon>
        <taxon>Lacticaseibacillus</taxon>
    </lineage>
</organism>
<name>A0A0R2AWT6_9LACO</name>
<evidence type="ECO:0000313" key="3">
    <source>
        <dbReference type="Proteomes" id="UP000051672"/>
    </source>
</evidence>
<keyword evidence="3" id="KW-1185">Reference proteome</keyword>
<proteinExistence type="predicted"/>